<comment type="caution">
    <text evidence="12">The sequence shown here is derived from an EMBL/GenBank/DDBJ whole genome shotgun (WGS) entry which is preliminary data.</text>
</comment>
<evidence type="ECO:0000256" key="5">
    <source>
        <dbReference type="ARBA" id="ARBA00022692"/>
    </source>
</evidence>
<keyword evidence="13" id="KW-1185">Reference proteome</keyword>
<evidence type="ECO:0000256" key="8">
    <source>
        <dbReference type="ARBA" id="ARBA00022989"/>
    </source>
</evidence>
<evidence type="ECO:0000256" key="11">
    <source>
        <dbReference type="SAM" id="Phobius"/>
    </source>
</evidence>
<proteinExistence type="inferred from homology"/>
<feature type="transmembrane region" description="Helical" evidence="11">
    <location>
        <begin position="159"/>
        <end position="190"/>
    </location>
</feature>
<name>A0AAW1P784_9CHLO</name>
<dbReference type="AlphaFoldDB" id="A0AAW1P784"/>
<accession>A0AAW1P784</accession>
<dbReference type="GO" id="GO:0031204">
    <property type="term" value="P:post-translational protein targeting to membrane, translocation"/>
    <property type="evidence" value="ECO:0007669"/>
    <property type="project" value="TreeGrafter"/>
</dbReference>
<feature type="transmembrane region" description="Helical" evidence="11">
    <location>
        <begin position="270"/>
        <end position="289"/>
    </location>
</feature>
<reference evidence="12 13" key="1">
    <citation type="journal article" date="2024" name="Nat. Commun.">
        <title>Phylogenomics reveals the evolutionary origins of lichenization in chlorophyte algae.</title>
        <authorList>
            <person name="Puginier C."/>
            <person name="Libourel C."/>
            <person name="Otte J."/>
            <person name="Skaloud P."/>
            <person name="Haon M."/>
            <person name="Grisel S."/>
            <person name="Petersen M."/>
            <person name="Berrin J.G."/>
            <person name="Delaux P.M."/>
            <person name="Dal Grande F."/>
            <person name="Keller J."/>
        </authorList>
    </citation>
    <scope>NUCLEOTIDE SEQUENCE [LARGE SCALE GENOMIC DNA]</scope>
    <source>
        <strain evidence="12 13">SAG 2036</strain>
    </source>
</reference>
<keyword evidence="6" id="KW-0256">Endoplasmic reticulum</keyword>
<protein>
    <recommendedName>
        <fullName evidence="3">Translocation protein SEC62</fullName>
    </recommendedName>
</protein>
<evidence type="ECO:0000256" key="2">
    <source>
        <dbReference type="ARBA" id="ARBA00010604"/>
    </source>
</evidence>
<feature type="transmembrane region" description="Helical" evidence="11">
    <location>
        <begin position="132"/>
        <end position="153"/>
    </location>
</feature>
<keyword evidence="7" id="KW-0653">Protein transport</keyword>
<comment type="subcellular location">
    <subcellularLocation>
        <location evidence="1">Endoplasmic reticulum membrane</location>
        <topology evidence="1">Multi-pass membrane protein</topology>
    </subcellularLocation>
</comment>
<keyword evidence="5 11" id="KW-0812">Transmembrane</keyword>
<gene>
    <name evidence="12" type="ORF">WJX73_000818</name>
</gene>
<organism evidence="12 13">
    <name type="scientific">Symbiochloris irregularis</name>
    <dbReference type="NCBI Taxonomy" id="706552"/>
    <lineage>
        <taxon>Eukaryota</taxon>
        <taxon>Viridiplantae</taxon>
        <taxon>Chlorophyta</taxon>
        <taxon>core chlorophytes</taxon>
        <taxon>Trebouxiophyceae</taxon>
        <taxon>Trebouxiales</taxon>
        <taxon>Trebouxiaceae</taxon>
        <taxon>Symbiochloris</taxon>
    </lineage>
</organism>
<evidence type="ECO:0000256" key="3">
    <source>
        <dbReference type="ARBA" id="ARBA00021257"/>
    </source>
</evidence>
<evidence type="ECO:0000256" key="4">
    <source>
        <dbReference type="ARBA" id="ARBA00022448"/>
    </source>
</evidence>
<evidence type="ECO:0000313" key="13">
    <source>
        <dbReference type="Proteomes" id="UP001465755"/>
    </source>
</evidence>
<evidence type="ECO:0000256" key="6">
    <source>
        <dbReference type="ARBA" id="ARBA00022824"/>
    </source>
</evidence>
<evidence type="ECO:0000313" key="12">
    <source>
        <dbReference type="EMBL" id="KAK9804442.1"/>
    </source>
</evidence>
<evidence type="ECO:0000256" key="10">
    <source>
        <dbReference type="ARBA" id="ARBA00023136"/>
    </source>
</evidence>
<keyword evidence="4" id="KW-0813">Transport</keyword>
<evidence type="ECO:0000256" key="1">
    <source>
        <dbReference type="ARBA" id="ARBA00004477"/>
    </source>
</evidence>
<keyword evidence="10 11" id="KW-0472">Membrane</keyword>
<dbReference type="InterPro" id="IPR004728">
    <property type="entry name" value="Sec62"/>
</dbReference>
<keyword evidence="9" id="KW-0811">Translocation</keyword>
<dbReference type="EMBL" id="JALJOQ010000051">
    <property type="protein sequence ID" value="KAK9804442.1"/>
    <property type="molecule type" value="Genomic_DNA"/>
</dbReference>
<feature type="transmembrane region" description="Helical" evidence="11">
    <location>
        <begin position="229"/>
        <end position="250"/>
    </location>
</feature>
<evidence type="ECO:0000256" key="9">
    <source>
        <dbReference type="ARBA" id="ARBA00023010"/>
    </source>
</evidence>
<dbReference type="GO" id="GO:0005789">
    <property type="term" value="C:endoplasmic reticulum membrane"/>
    <property type="evidence" value="ECO:0007669"/>
    <property type="project" value="UniProtKB-SubCell"/>
</dbReference>
<keyword evidence="8 11" id="KW-1133">Transmembrane helix</keyword>
<evidence type="ECO:0000256" key="7">
    <source>
        <dbReference type="ARBA" id="ARBA00022927"/>
    </source>
</evidence>
<dbReference type="PANTHER" id="PTHR12443">
    <property type="entry name" value="TRANSLOCATION PROTEIN SEC62"/>
    <property type="match status" value="1"/>
</dbReference>
<dbReference type="Proteomes" id="UP001465755">
    <property type="component" value="Unassembled WGS sequence"/>
</dbReference>
<dbReference type="Pfam" id="PF03839">
    <property type="entry name" value="Sec62"/>
    <property type="match status" value="1"/>
</dbReference>
<dbReference type="PANTHER" id="PTHR12443:SF9">
    <property type="entry name" value="TRANSLOCATION PROTEIN SEC62"/>
    <property type="match status" value="1"/>
</dbReference>
<comment type="similarity">
    <text evidence="2">Belongs to the SEC62 family.</text>
</comment>
<sequence>MAKAGERKDPLSSLADSLRAKNGIPWRTAVVADSRKEFVRGKDFVSHFKEHNDVLGAWVNRALSQDDQIRALAELFMRRGLFFKAERQFKKPKPGKKRLAKWPKKLLPLHGDRAFTPEHFYYWVNDRPASPYLWLFSVLFAVVVLLACLFPLAPHPVKLAVVYISMVLLCLILSTIALRCAVAALTWLLLGRSLWLLPNMLQDDKGLDEAFWPLWQMDEPPEKRGITHWLLRVLMGLTTCMTIWTLYQYVPDAKGAAPPRDLLYVATHRLFVGILTVYGLTVMSALCVMER</sequence>